<keyword evidence="4" id="KW-0175">Coiled coil</keyword>
<feature type="region of interest" description="Disordered" evidence="5">
    <location>
        <begin position="177"/>
        <end position="372"/>
    </location>
</feature>
<sequence>MFPQGRHPTPHQAPGQPFKFTIPESLDRIKEEFQFLQAQYHSLKLECEKLASEKTEMQRHYVMYYEMSYGLNIEMHKQTEIAKRLNTICAQVIPFLSQEHQQQVVQAVERAKQVTMAELNAVIGVRGLQGLPSQHLSHNHGGAPVPLTPHPAGLHPSQLSGSAGLLALSGALGAVPPHLAGKDGADKKPPHLGGPDSHPGGPEHLRDREPGTSNSMLPESLRNSDKRRNGPEFPNDTKKRKVEDKDSSHYDSDGEKSDDNLVVDVSNEDPASPRGTPLPSPRENGLDKARLLKKDPCSPASTASSASSSSLKSKEMAMREKAGTPGLKSSTPTPRGDSTPGPSSTPGIRPSLAKPPSMELPHPPGAGLRTPLAVPGPYPGAFGMLPHAAGMNGSWPEQLELQLRSRTPQHVPTDECCCCGRCGCLWTLTDGWF</sequence>
<dbReference type="AlphaFoldDB" id="A0AAW0PN44"/>
<accession>A0AAW0PN44</accession>
<feature type="compositionally biased region" description="Basic and acidic residues" evidence="5">
    <location>
        <begin position="180"/>
        <end position="189"/>
    </location>
</feature>
<dbReference type="GO" id="GO:0003714">
    <property type="term" value="F:transcription corepressor activity"/>
    <property type="evidence" value="ECO:0007669"/>
    <property type="project" value="TreeGrafter"/>
</dbReference>
<evidence type="ECO:0000259" key="6">
    <source>
        <dbReference type="Pfam" id="PF03920"/>
    </source>
</evidence>
<dbReference type="Proteomes" id="UP001460270">
    <property type="component" value="Unassembled WGS sequence"/>
</dbReference>
<dbReference type="InterPro" id="IPR005617">
    <property type="entry name" value="Groucho/TLE_N"/>
</dbReference>
<evidence type="ECO:0000313" key="8">
    <source>
        <dbReference type="Proteomes" id="UP001460270"/>
    </source>
</evidence>
<name>A0AAW0PN44_9GOBI</name>
<evidence type="ECO:0000256" key="5">
    <source>
        <dbReference type="SAM" id="MobiDB-lite"/>
    </source>
</evidence>
<dbReference type="GO" id="GO:0005634">
    <property type="term" value="C:nucleus"/>
    <property type="evidence" value="ECO:0007669"/>
    <property type="project" value="UniProtKB-SubCell"/>
</dbReference>
<feature type="compositionally biased region" description="Basic and acidic residues" evidence="5">
    <location>
        <begin position="222"/>
        <end position="259"/>
    </location>
</feature>
<evidence type="ECO:0000256" key="4">
    <source>
        <dbReference type="SAM" id="Coils"/>
    </source>
</evidence>
<evidence type="ECO:0000256" key="1">
    <source>
        <dbReference type="ARBA" id="ARBA00004123"/>
    </source>
</evidence>
<comment type="caution">
    <text evidence="7">The sequence shown here is derived from an EMBL/GenBank/DDBJ whole genome shotgun (WGS) entry which is preliminary data.</text>
</comment>
<keyword evidence="3" id="KW-0539">Nucleus</keyword>
<gene>
    <name evidence="7" type="ORF">WMY93_004085</name>
</gene>
<dbReference type="Pfam" id="PF03920">
    <property type="entry name" value="TLE_N"/>
    <property type="match status" value="1"/>
</dbReference>
<dbReference type="GO" id="GO:0090090">
    <property type="term" value="P:negative regulation of canonical Wnt signaling pathway"/>
    <property type="evidence" value="ECO:0007669"/>
    <property type="project" value="TreeGrafter"/>
</dbReference>
<feature type="compositionally biased region" description="Basic and acidic residues" evidence="5">
    <location>
        <begin position="284"/>
        <end position="296"/>
    </location>
</feature>
<dbReference type="PANTHER" id="PTHR10814">
    <property type="entry name" value="TRANSDUCIN-LIKE ENHANCER PROTEIN"/>
    <property type="match status" value="1"/>
</dbReference>
<feature type="region of interest" description="Disordered" evidence="5">
    <location>
        <begin position="133"/>
        <end position="159"/>
    </location>
</feature>
<feature type="compositionally biased region" description="Basic and acidic residues" evidence="5">
    <location>
        <begin position="312"/>
        <end position="322"/>
    </location>
</feature>
<dbReference type="InterPro" id="IPR009146">
    <property type="entry name" value="Groucho_enhance"/>
</dbReference>
<proteinExistence type="inferred from homology"/>
<feature type="coiled-coil region" evidence="4">
    <location>
        <begin position="26"/>
        <end position="53"/>
    </location>
</feature>
<comment type="subcellular location">
    <subcellularLocation>
        <location evidence="1">Nucleus</location>
    </subcellularLocation>
</comment>
<keyword evidence="8" id="KW-1185">Reference proteome</keyword>
<dbReference type="PANTHER" id="PTHR10814:SF29">
    <property type="entry name" value="TRANSDUCIN-LIKE ENHANCER PROTEIN 1"/>
    <property type="match status" value="1"/>
</dbReference>
<dbReference type="EMBL" id="JBBPFD010000003">
    <property type="protein sequence ID" value="KAK7933189.1"/>
    <property type="molecule type" value="Genomic_DNA"/>
</dbReference>
<evidence type="ECO:0000256" key="2">
    <source>
        <dbReference type="ARBA" id="ARBA00005969"/>
    </source>
</evidence>
<protein>
    <recommendedName>
        <fullName evidence="6">Groucho/TLE N-terminal Q-rich domain-containing protein</fullName>
    </recommendedName>
</protein>
<organism evidence="7 8">
    <name type="scientific">Mugilogobius chulae</name>
    <name type="common">yellowstripe goby</name>
    <dbReference type="NCBI Taxonomy" id="88201"/>
    <lineage>
        <taxon>Eukaryota</taxon>
        <taxon>Metazoa</taxon>
        <taxon>Chordata</taxon>
        <taxon>Craniata</taxon>
        <taxon>Vertebrata</taxon>
        <taxon>Euteleostomi</taxon>
        <taxon>Actinopterygii</taxon>
        <taxon>Neopterygii</taxon>
        <taxon>Teleostei</taxon>
        <taxon>Neoteleostei</taxon>
        <taxon>Acanthomorphata</taxon>
        <taxon>Gobiaria</taxon>
        <taxon>Gobiiformes</taxon>
        <taxon>Gobioidei</taxon>
        <taxon>Gobiidae</taxon>
        <taxon>Gobionellinae</taxon>
        <taxon>Mugilogobius</taxon>
    </lineage>
</organism>
<dbReference type="GO" id="GO:0005667">
    <property type="term" value="C:transcription regulator complex"/>
    <property type="evidence" value="ECO:0007669"/>
    <property type="project" value="TreeGrafter"/>
</dbReference>
<feature type="domain" description="Groucho/TLE N-terminal Q-rich" evidence="6">
    <location>
        <begin position="18"/>
        <end position="129"/>
    </location>
</feature>
<evidence type="ECO:0000313" key="7">
    <source>
        <dbReference type="EMBL" id="KAK7933189.1"/>
    </source>
</evidence>
<reference evidence="8" key="1">
    <citation type="submission" date="2024-04" db="EMBL/GenBank/DDBJ databases">
        <title>Salinicola lusitanus LLJ914,a marine bacterium isolated from the Okinawa Trough.</title>
        <authorList>
            <person name="Li J."/>
        </authorList>
    </citation>
    <scope>NUCLEOTIDE SEQUENCE [LARGE SCALE GENOMIC DNA]</scope>
</reference>
<comment type="similarity">
    <text evidence="2">Belongs to the WD repeat Groucho/TLE family.</text>
</comment>
<feature type="compositionally biased region" description="Basic and acidic residues" evidence="5">
    <location>
        <begin position="201"/>
        <end position="210"/>
    </location>
</feature>
<feature type="compositionally biased region" description="Low complexity" evidence="5">
    <location>
        <begin position="298"/>
        <end position="311"/>
    </location>
</feature>
<evidence type="ECO:0000256" key="3">
    <source>
        <dbReference type="ARBA" id="ARBA00023242"/>
    </source>
</evidence>